<organism evidence="1 2">
    <name type="scientific">Acidithiobacillus concretivorus</name>
    <dbReference type="NCBI Taxonomy" id="3063952"/>
    <lineage>
        <taxon>Bacteria</taxon>
        <taxon>Pseudomonadati</taxon>
        <taxon>Pseudomonadota</taxon>
        <taxon>Acidithiobacillia</taxon>
        <taxon>Acidithiobacillales</taxon>
        <taxon>Acidithiobacillaceae</taxon>
        <taxon>Acidithiobacillus</taxon>
    </lineage>
</organism>
<name>A0ABS5ZPU3_9PROT</name>
<evidence type="ECO:0000313" key="1">
    <source>
        <dbReference type="EMBL" id="MBU2738198.1"/>
    </source>
</evidence>
<comment type="caution">
    <text evidence="1">The sequence shown here is derived from an EMBL/GenBank/DDBJ whole genome shotgun (WGS) entry which is preliminary data.</text>
</comment>
<dbReference type="Proteomes" id="UP001197028">
    <property type="component" value="Unassembled WGS sequence"/>
</dbReference>
<evidence type="ECO:0000313" key="2">
    <source>
        <dbReference type="Proteomes" id="UP001197028"/>
    </source>
</evidence>
<dbReference type="EMBL" id="JABELD010000035">
    <property type="protein sequence ID" value="MBU2738198.1"/>
    <property type="molecule type" value="Genomic_DNA"/>
</dbReference>
<gene>
    <name evidence="1" type="ORF">HJG40_05205</name>
</gene>
<sequence length="49" mass="5586">MSQSIKKTTILRKPVTTRESGAWRFPEDVVAYFQPEYSINQQKIVGTVG</sequence>
<protein>
    <submittedName>
        <fullName evidence="1">Uncharacterized protein</fullName>
    </submittedName>
</protein>
<reference evidence="1 2" key="1">
    <citation type="journal article" date="2021" name="ISME J.">
        <title>Genomic evolution of the class Acidithiobacillia: deep-branching Proteobacteria living in extreme acidic conditions.</title>
        <authorList>
            <person name="Moya-Beltran A."/>
            <person name="Beard S."/>
            <person name="Rojas-Villalobos C."/>
            <person name="Issotta F."/>
            <person name="Gallardo Y."/>
            <person name="Ulloa R."/>
            <person name="Giaveno A."/>
            <person name="Degli Esposti M."/>
            <person name="Johnson D.B."/>
            <person name="Quatrini R."/>
        </authorList>
    </citation>
    <scope>NUCLEOTIDE SEQUENCE [LARGE SCALE GENOMIC DNA]</scope>
    <source>
        <strain evidence="1 2">ATCC 19703</strain>
    </source>
</reference>
<accession>A0ABS5ZPU3</accession>
<proteinExistence type="predicted"/>
<keyword evidence="2" id="KW-1185">Reference proteome</keyword>